<organism evidence="2 3">
    <name type="scientific">Vespula pensylvanica</name>
    <name type="common">Western yellow jacket</name>
    <name type="synonym">Wasp</name>
    <dbReference type="NCBI Taxonomy" id="30213"/>
    <lineage>
        <taxon>Eukaryota</taxon>
        <taxon>Metazoa</taxon>
        <taxon>Ecdysozoa</taxon>
        <taxon>Arthropoda</taxon>
        <taxon>Hexapoda</taxon>
        <taxon>Insecta</taxon>
        <taxon>Pterygota</taxon>
        <taxon>Neoptera</taxon>
        <taxon>Endopterygota</taxon>
        <taxon>Hymenoptera</taxon>
        <taxon>Apocrita</taxon>
        <taxon>Aculeata</taxon>
        <taxon>Vespoidea</taxon>
        <taxon>Vespidae</taxon>
        <taxon>Vespinae</taxon>
        <taxon>Vespula</taxon>
    </lineage>
</organism>
<proteinExistence type="predicted"/>
<keyword evidence="3" id="KW-1185">Reference proteome</keyword>
<dbReference type="EMBL" id="JACSDY010000014">
    <property type="protein sequence ID" value="KAF7409362.1"/>
    <property type="molecule type" value="Genomic_DNA"/>
</dbReference>
<protein>
    <submittedName>
        <fullName evidence="2">Uncharacterized protein</fullName>
    </submittedName>
</protein>
<sequence>MDARTPENLALVGERNKIKKKRKTERNKERKKEKKKNWCLEVIRAGYTMMKLFCPIIQQAALDALSLTITRAKRIPRLNVLIEFGAQVHGGVVTTMASRNSTK</sequence>
<reference evidence="2" key="1">
    <citation type="journal article" date="2020" name="G3 (Bethesda)">
        <title>High-Quality Assemblies for Three Invasive Social Wasps from the &lt;i&gt;Vespula&lt;/i&gt; Genus.</title>
        <authorList>
            <person name="Harrop T.W.R."/>
            <person name="Guhlin J."/>
            <person name="McLaughlin G.M."/>
            <person name="Permina E."/>
            <person name="Stockwell P."/>
            <person name="Gilligan J."/>
            <person name="Le Lec M.F."/>
            <person name="Gruber M.A.M."/>
            <person name="Quinn O."/>
            <person name="Lovegrove M."/>
            <person name="Duncan E.J."/>
            <person name="Remnant E.J."/>
            <person name="Van Eeckhoven J."/>
            <person name="Graham B."/>
            <person name="Knapp R.A."/>
            <person name="Langford K.W."/>
            <person name="Kronenberg Z."/>
            <person name="Press M.O."/>
            <person name="Eacker S.M."/>
            <person name="Wilson-Rankin E.E."/>
            <person name="Purcell J."/>
            <person name="Lester P.J."/>
            <person name="Dearden P.K."/>
        </authorList>
    </citation>
    <scope>NUCLEOTIDE SEQUENCE</scope>
    <source>
        <strain evidence="2">Volc-1</strain>
    </source>
</reference>
<dbReference type="AlphaFoldDB" id="A0A834KNV5"/>
<evidence type="ECO:0000313" key="2">
    <source>
        <dbReference type="EMBL" id="KAF7409362.1"/>
    </source>
</evidence>
<name>A0A834KNV5_VESPE</name>
<feature type="compositionally biased region" description="Basic residues" evidence="1">
    <location>
        <begin position="17"/>
        <end position="35"/>
    </location>
</feature>
<gene>
    <name evidence="2" type="ORF">H0235_014214</name>
</gene>
<dbReference type="Proteomes" id="UP000600918">
    <property type="component" value="Unassembled WGS sequence"/>
</dbReference>
<comment type="caution">
    <text evidence="2">The sequence shown here is derived from an EMBL/GenBank/DDBJ whole genome shotgun (WGS) entry which is preliminary data.</text>
</comment>
<evidence type="ECO:0000256" key="1">
    <source>
        <dbReference type="SAM" id="MobiDB-lite"/>
    </source>
</evidence>
<feature type="region of interest" description="Disordered" evidence="1">
    <location>
        <begin position="1"/>
        <end position="35"/>
    </location>
</feature>
<accession>A0A834KNV5</accession>
<evidence type="ECO:0000313" key="3">
    <source>
        <dbReference type="Proteomes" id="UP000600918"/>
    </source>
</evidence>